<dbReference type="Gene3D" id="3.40.50.720">
    <property type="entry name" value="NAD(P)-binding Rossmann-like Domain"/>
    <property type="match status" value="1"/>
</dbReference>
<comment type="similarity">
    <text evidence="1">Belongs to the pyrroline-5-carboxylate reductase family.</text>
</comment>
<dbReference type="Pfam" id="PF03807">
    <property type="entry name" value="F420_oxidored"/>
    <property type="match status" value="1"/>
</dbReference>
<gene>
    <name evidence="4" type="ORF">MPL3365_130569</name>
</gene>
<evidence type="ECO:0000259" key="3">
    <source>
        <dbReference type="Pfam" id="PF03807"/>
    </source>
</evidence>
<evidence type="ECO:0000256" key="1">
    <source>
        <dbReference type="ARBA" id="ARBA00005525"/>
    </source>
</evidence>
<dbReference type="GO" id="GO:0055129">
    <property type="term" value="P:L-proline biosynthetic process"/>
    <property type="evidence" value="ECO:0007669"/>
    <property type="project" value="TreeGrafter"/>
</dbReference>
<dbReference type="PANTHER" id="PTHR11645">
    <property type="entry name" value="PYRROLINE-5-CARBOXYLATE REDUCTASE"/>
    <property type="match status" value="1"/>
</dbReference>
<dbReference type="SUPFAM" id="SSF51735">
    <property type="entry name" value="NAD(P)-binding Rossmann-fold domains"/>
    <property type="match status" value="1"/>
</dbReference>
<feature type="domain" description="Pyrroline-5-carboxylate reductase catalytic N-terminal" evidence="3">
    <location>
        <begin position="5"/>
        <end position="84"/>
    </location>
</feature>
<name>A0A090FX02_MESPL</name>
<keyword evidence="2" id="KW-0560">Oxidoreductase</keyword>
<evidence type="ECO:0000256" key="2">
    <source>
        <dbReference type="ARBA" id="ARBA00023002"/>
    </source>
</evidence>
<organism evidence="4 5">
    <name type="scientific">Mesorhizobium plurifarium</name>
    <dbReference type="NCBI Taxonomy" id="69974"/>
    <lineage>
        <taxon>Bacteria</taxon>
        <taxon>Pseudomonadati</taxon>
        <taxon>Pseudomonadota</taxon>
        <taxon>Alphaproteobacteria</taxon>
        <taxon>Hyphomicrobiales</taxon>
        <taxon>Phyllobacteriaceae</taxon>
        <taxon>Mesorhizobium</taxon>
    </lineage>
</organism>
<dbReference type="GO" id="GO:0004735">
    <property type="term" value="F:pyrroline-5-carboxylate reductase activity"/>
    <property type="evidence" value="ECO:0007669"/>
    <property type="project" value="TreeGrafter"/>
</dbReference>
<dbReference type="PANTHER" id="PTHR11645:SF0">
    <property type="entry name" value="PYRROLINE-5-CARBOXYLATE REDUCTASE 3"/>
    <property type="match status" value="1"/>
</dbReference>
<accession>A0A090FX02</accession>
<dbReference type="InterPro" id="IPR028939">
    <property type="entry name" value="P5C_Rdtase_cat_N"/>
</dbReference>
<evidence type="ECO:0000313" key="5">
    <source>
        <dbReference type="Proteomes" id="UP000046122"/>
    </source>
</evidence>
<dbReference type="InterPro" id="IPR036291">
    <property type="entry name" value="NAD(P)-bd_dom_sf"/>
</dbReference>
<sequence length="128" mass="13538">MIAGKIGFIGTGTITDAIARGLFREPAALAHVVVSERNAEIASKLARDFRAVTVAADNQSILENCDTLVLAVRPQTAEDVVRSLSFRGRTAEGAASATWLSPTPAISTAPDAFPCGFAKPQSTIRRNR</sequence>
<reference evidence="4 5" key="1">
    <citation type="submission" date="2014-08" db="EMBL/GenBank/DDBJ databases">
        <authorList>
            <person name="Moulin Lionel"/>
        </authorList>
    </citation>
    <scope>NUCLEOTIDE SEQUENCE [LARGE SCALE GENOMIC DNA]</scope>
</reference>
<dbReference type="Proteomes" id="UP000046122">
    <property type="component" value="Unassembled WGS sequence"/>
</dbReference>
<protein>
    <recommendedName>
        <fullName evidence="3">Pyrroline-5-carboxylate reductase catalytic N-terminal domain-containing protein</fullName>
    </recommendedName>
</protein>
<dbReference type="EMBL" id="CCNE01000005">
    <property type="protein sequence ID" value="CDX51612.1"/>
    <property type="molecule type" value="Genomic_DNA"/>
</dbReference>
<dbReference type="AlphaFoldDB" id="A0A090FX02"/>
<evidence type="ECO:0000313" key="4">
    <source>
        <dbReference type="EMBL" id="CDX51612.1"/>
    </source>
</evidence>
<proteinExistence type="inferred from homology"/>